<keyword evidence="14" id="KW-1185">Reference proteome</keyword>
<evidence type="ECO:0000256" key="9">
    <source>
        <dbReference type="ARBA" id="ARBA00037295"/>
    </source>
</evidence>
<dbReference type="InterPro" id="IPR020846">
    <property type="entry name" value="MFS_dom"/>
</dbReference>
<dbReference type="PROSITE" id="PS00217">
    <property type="entry name" value="SUGAR_TRANSPORT_2"/>
    <property type="match status" value="1"/>
</dbReference>
<evidence type="ECO:0000259" key="12">
    <source>
        <dbReference type="PROSITE" id="PS50850"/>
    </source>
</evidence>
<feature type="transmembrane region" description="Helical" evidence="11">
    <location>
        <begin position="302"/>
        <end position="321"/>
    </location>
</feature>
<name>A0A853BE01_9PSEU</name>
<evidence type="ECO:0000256" key="4">
    <source>
        <dbReference type="ARBA" id="ARBA00022475"/>
    </source>
</evidence>
<feature type="transmembrane region" description="Helical" evidence="11">
    <location>
        <begin position="47"/>
        <end position="71"/>
    </location>
</feature>
<dbReference type="SUPFAM" id="SSF103473">
    <property type="entry name" value="MFS general substrate transporter"/>
    <property type="match status" value="1"/>
</dbReference>
<dbReference type="EMBL" id="JACCFK010000002">
    <property type="protein sequence ID" value="NYI93250.1"/>
    <property type="molecule type" value="Genomic_DNA"/>
</dbReference>
<feature type="domain" description="Major facilitator superfamily (MFS) profile" evidence="12">
    <location>
        <begin position="10"/>
        <end position="421"/>
    </location>
</feature>
<dbReference type="Gene3D" id="1.20.1250.20">
    <property type="entry name" value="MFS general substrate transporter like domains"/>
    <property type="match status" value="2"/>
</dbReference>
<feature type="transmembrane region" description="Helical" evidence="11">
    <location>
        <begin position="327"/>
        <end position="347"/>
    </location>
</feature>
<evidence type="ECO:0000256" key="3">
    <source>
        <dbReference type="ARBA" id="ARBA00022448"/>
    </source>
</evidence>
<evidence type="ECO:0000256" key="6">
    <source>
        <dbReference type="ARBA" id="ARBA00022847"/>
    </source>
</evidence>
<protein>
    <recommendedName>
        <fullName evidence="10">Putative proline/betaine transporter</fullName>
    </recommendedName>
</protein>
<gene>
    <name evidence="13" type="ORF">HNR02_006625</name>
</gene>
<comment type="caution">
    <text evidence="13">The sequence shown here is derived from an EMBL/GenBank/DDBJ whole genome shotgun (WGS) entry which is preliminary data.</text>
</comment>
<keyword evidence="4" id="KW-1003">Cell membrane</keyword>
<dbReference type="PANTHER" id="PTHR43045:SF1">
    <property type="entry name" value="SHIKIMATE TRANSPORTER"/>
    <property type="match status" value="1"/>
</dbReference>
<feature type="transmembrane region" description="Helical" evidence="11">
    <location>
        <begin position="237"/>
        <end position="261"/>
    </location>
</feature>
<organism evidence="13 14">
    <name type="scientific">Amycolatopsis endophytica</name>
    <dbReference type="NCBI Taxonomy" id="860233"/>
    <lineage>
        <taxon>Bacteria</taxon>
        <taxon>Bacillati</taxon>
        <taxon>Actinomycetota</taxon>
        <taxon>Actinomycetes</taxon>
        <taxon>Pseudonocardiales</taxon>
        <taxon>Pseudonocardiaceae</taxon>
        <taxon>Amycolatopsis</taxon>
    </lineage>
</organism>
<dbReference type="PROSITE" id="PS50850">
    <property type="entry name" value="MFS"/>
    <property type="match status" value="1"/>
</dbReference>
<dbReference type="InterPro" id="IPR011701">
    <property type="entry name" value="MFS"/>
</dbReference>
<evidence type="ECO:0000313" key="14">
    <source>
        <dbReference type="Proteomes" id="UP000549616"/>
    </source>
</evidence>
<feature type="transmembrane region" description="Helical" evidence="11">
    <location>
        <begin position="398"/>
        <end position="417"/>
    </location>
</feature>
<sequence>MSKATSMRRTTAASLMGSVLEWYDFYLYGTAAALVLGKLYFPNSDPSTATILALLTFASGFLTRPVGAVIFGHFGDRVGRKSMLVITMMIMGVATLGIGLVPTYETWGIWASVTLVTLRLVQGVAIGGEWGGATLLTVESSPADRRGFYGSVPQLGAPIGLLLSAGVFALASLLPDAQFESWGWRMPFLLSGLLLAAGLWVRLGITETEAFAAVTEKGHKTAMPIVTLLRHHWKETLLALGARLADAATFNVINVFAISYAASTLNLGGGVVLTGFTVSSAVQIVLIPWFGALSDRLGRRPVYVAGAALCGVGIFGYFWALSTASTVVIWVAIIVMHAVGTGLMVSIQSSFFAEMFGTNVRYSGISVGYQMAALVGGAPTPAIAAALVAWASGASWPVSIYLLIMCAITIACVFAAGETRRRDLVGSSGARTPEAVSQ</sequence>
<keyword evidence="8 11" id="KW-0472">Membrane</keyword>
<feature type="transmembrane region" description="Helical" evidence="11">
    <location>
        <begin position="367"/>
        <end position="392"/>
    </location>
</feature>
<dbReference type="InterPro" id="IPR036259">
    <property type="entry name" value="MFS_trans_sf"/>
</dbReference>
<evidence type="ECO:0000256" key="7">
    <source>
        <dbReference type="ARBA" id="ARBA00022989"/>
    </source>
</evidence>
<keyword evidence="6" id="KW-0769">Symport</keyword>
<evidence type="ECO:0000256" key="10">
    <source>
        <dbReference type="ARBA" id="ARBA00039918"/>
    </source>
</evidence>
<dbReference type="RefSeq" id="WP_179777448.1">
    <property type="nucleotide sequence ID" value="NZ_JACCFK010000002.1"/>
</dbReference>
<evidence type="ECO:0000256" key="11">
    <source>
        <dbReference type="SAM" id="Phobius"/>
    </source>
</evidence>
<comment type="similarity">
    <text evidence="2">Belongs to the major facilitator superfamily. Metabolite:H+ Symporter (MHS) family (TC 2.A.1.6) family.</text>
</comment>
<comment type="subcellular location">
    <subcellularLocation>
        <location evidence="1">Cell membrane</location>
        <topology evidence="1">Multi-pass membrane protein</topology>
    </subcellularLocation>
</comment>
<feature type="transmembrane region" description="Helical" evidence="11">
    <location>
        <begin position="21"/>
        <end position="41"/>
    </location>
</feature>
<dbReference type="AlphaFoldDB" id="A0A853BE01"/>
<evidence type="ECO:0000256" key="2">
    <source>
        <dbReference type="ARBA" id="ARBA00008240"/>
    </source>
</evidence>
<feature type="transmembrane region" description="Helical" evidence="11">
    <location>
        <begin position="267"/>
        <end position="290"/>
    </location>
</feature>
<feature type="transmembrane region" description="Helical" evidence="11">
    <location>
        <begin position="148"/>
        <end position="170"/>
    </location>
</feature>
<dbReference type="CDD" id="cd17369">
    <property type="entry name" value="MFS_ShiA_like"/>
    <property type="match status" value="1"/>
</dbReference>
<accession>A0A853BE01</accession>
<evidence type="ECO:0000256" key="8">
    <source>
        <dbReference type="ARBA" id="ARBA00023136"/>
    </source>
</evidence>
<keyword evidence="5 11" id="KW-0812">Transmembrane</keyword>
<feature type="transmembrane region" description="Helical" evidence="11">
    <location>
        <begin position="83"/>
        <end position="101"/>
    </location>
</feature>
<evidence type="ECO:0000313" key="13">
    <source>
        <dbReference type="EMBL" id="NYI93250.1"/>
    </source>
</evidence>
<keyword evidence="7 11" id="KW-1133">Transmembrane helix</keyword>
<keyword evidence="3" id="KW-0813">Transport</keyword>
<feature type="transmembrane region" description="Helical" evidence="11">
    <location>
        <begin position="182"/>
        <end position="201"/>
    </location>
</feature>
<dbReference type="InterPro" id="IPR005829">
    <property type="entry name" value="Sugar_transporter_CS"/>
</dbReference>
<reference evidence="13 14" key="1">
    <citation type="submission" date="2020-07" db="EMBL/GenBank/DDBJ databases">
        <title>Sequencing the genomes of 1000 actinobacteria strains.</title>
        <authorList>
            <person name="Klenk H.-P."/>
        </authorList>
    </citation>
    <scope>NUCLEOTIDE SEQUENCE [LARGE SCALE GENOMIC DNA]</scope>
    <source>
        <strain evidence="13 14">DSM 104006</strain>
    </source>
</reference>
<comment type="function">
    <text evidence="9">May be a proton symporter involved in the uptake of osmolytes such as proline and glycine betaine.</text>
</comment>
<proteinExistence type="inferred from homology"/>
<dbReference type="GO" id="GO:0015293">
    <property type="term" value="F:symporter activity"/>
    <property type="evidence" value="ECO:0007669"/>
    <property type="project" value="UniProtKB-KW"/>
</dbReference>
<dbReference type="FunFam" id="1.20.1250.20:FF:000001">
    <property type="entry name" value="Dicarboxylate MFS transporter"/>
    <property type="match status" value="1"/>
</dbReference>
<dbReference type="GO" id="GO:0005886">
    <property type="term" value="C:plasma membrane"/>
    <property type="evidence" value="ECO:0007669"/>
    <property type="project" value="UniProtKB-SubCell"/>
</dbReference>
<dbReference type="Proteomes" id="UP000549616">
    <property type="component" value="Unassembled WGS sequence"/>
</dbReference>
<dbReference type="Pfam" id="PF07690">
    <property type="entry name" value="MFS_1"/>
    <property type="match status" value="1"/>
</dbReference>
<evidence type="ECO:0000256" key="1">
    <source>
        <dbReference type="ARBA" id="ARBA00004651"/>
    </source>
</evidence>
<evidence type="ECO:0000256" key="5">
    <source>
        <dbReference type="ARBA" id="ARBA00022692"/>
    </source>
</evidence>
<dbReference type="PANTHER" id="PTHR43045">
    <property type="entry name" value="SHIKIMATE TRANSPORTER"/>
    <property type="match status" value="1"/>
</dbReference>